<comment type="caution">
    <text evidence="10">The sequence shown here is derived from an EMBL/GenBank/DDBJ whole genome shotgun (WGS) entry which is preliminary data.</text>
</comment>
<dbReference type="CDD" id="cd17502">
    <property type="entry name" value="MFS_Azr1_MDR_like"/>
    <property type="match status" value="1"/>
</dbReference>
<feature type="transmembrane region" description="Helical" evidence="8">
    <location>
        <begin position="320"/>
        <end position="344"/>
    </location>
</feature>
<evidence type="ECO:0000256" key="6">
    <source>
        <dbReference type="ARBA" id="ARBA00023136"/>
    </source>
</evidence>
<evidence type="ECO:0000313" key="10">
    <source>
        <dbReference type="EMBL" id="OOQ91150.1"/>
    </source>
</evidence>
<comment type="similarity">
    <text evidence="2">Belongs to the major facilitator superfamily.</text>
</comment>
<dbReference type="Pfam" id="PF07690">
    <property type="entry name" value="MFS_1"/>
    <property type="match status" value="1"/>
</dbReference>
<keyword evidence="4 8" id="KW-0812">Transmembrane</keyword>
<keyword evidence="5 8" id="KW-1133">Transmembrane helix</keyword>
<feature type="domain" description="Major facilitator superfamily (MFS) profile" evidence="9">
    <location>
        <begin position="60"/>
        <end position="548"/>
    </location>
</feature>
<feature type="transmembrane region" description="Helical" evidence="8">
    <location>
        <begin position="526"/>
        <end position="544"/>
    </location>
</feature>
<evidence type="ECO:0000256" key="7">
    <source>
        <dbReference type="SAM" id="MobiDB-lite"/>
    </source>
</evidence>
<sequence>MAPKRTPTETSPLLSESNGHGTASNGAIVDHDAESGEPGQSAEEQGKEPFPDAKKQLKYILPAISIGIFLSAADQTIIMASYGQIGSDLKALNLTSWIATSYFLTLTSFQPLYGKLSDIFGRKPCLLFAYAIFGLGCLFCGLARNINELIAARVFQGIGGGGMTTVVSILMSDIVPLRDRGLWQGIINIIYATGSGIGAPLGGILADYIGWRWAFLAQFPMCILAFIAVSFMLKLPAQENSHWKDKLRRIDFLGAIVLIGAILGFLLGLDRGSNVSWTLPLTVASLSVSVVLFIAFILVEIYLAAEPFAPGHIIFNRTFFALYGCNFFSFGGWLAALFYIPLYFQAVHGVSATIAGLRLLPCILAGVSGSLFSGLVMRSTGKYYWLTIIAYSLLTTGCFTIYMFSGGVVASVIPMILGTVMSAFGNGIGVTTTLVGLISNATHEDQAVVTACSYLFRSLGSVIGLSLSSTIVQQLLREGLREGLRDSKDIDQIVNGVRESLDYIKKLDPEIASIVRGCYGSSVNQGFAFMVVVVFFALFSAFFMREAKLTR</sequence>
<feature type="region of interest" description="Disordered" evidence="7">
    <location>
        <begin position="1"/>
        <end position="49"/>
    </location>
</feature>
<feature type="transmembrane region" description="Helical" evidence="8">
    <location>
        <begin position="416"/>
        <end position="442"/>
    </location>
</feature>
<dbReference type="InterPro" id="IPR036259">
    <property type="entry name" value="MFS_trans_sf"/>
</dbReference>
<dbReference type="PANTHER" id="PTHR23501">
    <property type="entry name" value="MAJOR FACILITATOR SUPERFAMILY"/>
    <property type="match status" value="1"/>
</dbReference>
<dbReference type="SUPFAM" id="SSF103473">
    <property type="entry name" value="MFS general substrate transporter"/>
    <property type="match status" value="2"/>
</dbReference>
<proteinExistence type="inferred from homology"/>
<dbReference type="PANTHER" id="PTHR23501:SF84">
    <property type="entry name" value="VACUOLAR MEMBRANE AMINO ACID UPTAKE TRANSPORTER FNX2"/>
    <property type="match status" value="1"/>
</dbReference>
<feature type="transmembrane region" description="Helical" evidence="8">
    <location>
        <begin position="211"/>
        <end position="231"/>
    </location>
</feature>
<protein>
    <submittedName>
        <fullName evidence="10">MFS multidrug transporter</fullName>
    </submittedName>
</protein>
<evidence type="ECO:0000256" key="2">
    <source>
        <dbReference type="ARBA" id="ARBA00008335"/>
    </source>
</evidence>
<keyword evidence="3" id="KW-0813">Transport</keyword>
<dbReference type="AlphaFoldDB" id="A0A1S9S0U9"/>
<organism evidence="10 11">
    <name type="scientific">Penicillium brasilianum</name>
    <dbReference type="NCBI Taxonomy" id="104259"/>
    <lineage>
        <taxon>Eukaryota</taxon>
        <taxon>Fungi</taxon>
        <taxon>Dikarya</taxon>
        <taxon>Ascomycota</taxon>
        <taxon>Pezizomycotina</taxon>
        <taxon>Eurotiomycetes</taxon>
        <taxon>Eurotiomycetidae</taxon>
        <taxon>Eurotiales</taxon>
        <taxon>Aspergillaceae</taxon>
        <taxon>Penicillium</taxon>
    </lineage>
</organism>
<feature type="transmembrane region" description="Helical" evidence="8">
    <location>
        <begin position="275"/>
        <end position="299"/>
    </location>
</feature>
<dbReference type="PROSITE" id="PS50850">
    <property type="entry name" value="MFS"/>
    <property type="match status" value="1"/>
</dbReference>
<evidence type="ECO:0000256" key="3">
    <source>
        <dbReference type="ARBA" id="ARBA00022448"/>
    </source>
</evidence>
<feature type="transmembrane region" description="Helical" evidence="8">
    <location>
        <begin position="125"/>
        <end position="144"/>
    </location>
</feature>
<dbReference type="Proteomes" id="UP000190744">
    <property type="component" value="Unassembled WGS sequence"/>
</dbReference>
<feature type="compositionally biased region" description="Polar residues" evidence="7">
    <location>
        <begin position="8"/>
        <end position="25"/>
    </location>
</feature>
<feature type="transmembrane region" description="Helical" evidence="8">
    <location>
        <begin position="150"/>
        <end position="170"/>
    </location>
</feature>
<feature type="transmembrane region" description="Helical" evidence="8">
    <location>
        <begin position="59"/>
        <end position="82"/>
    </location>
</feature>
<name>A0A1S9S0U9_PENBI</name>
<evidence type="ECO:0000256" key="1">
    <source>
        <dbReference type="ARBA" id="ARBA00004127"/>
    </source>
</evidence>
<dbReference type="Gene3D" id="1.20.1250.20">
    <property type="entry name" value="MFS general substrate transporter like domains"/>
    <property type="match status" value="1"/>
</dbReference>
<reference evidence="11" key="1">
    <citation type="submission" date="2015-09" db="EMBL/GenBank/DDBJ databases">
        <authorList>
            <person name="Fill T.P."/>
            <person name="Baretta J.F."/>
            <person name="de Almeida L.G."/>
            <person name="Rocha M."/>
            <person name="de Souza D.H."/>
            <person name="Malavazi I."/>
            <person name="Cerdeira L.T."/>
            <person name="Hong H."/>
            <person name="Samborskyy M."/>
            <person name="de Vasconcelos A.T."/>
            <person name="Leadlay P."/>
            <person name="Rodrigues-Filho E."/>
        </authorList>
    </citation>
    <scope>NUCLEOTIDE SEQUENCE [LARGE SCALE GENOMIC DNA]</scope>
    <source>
        <strain evidence="11">LaBioMMi 136</strain>
    </source>
</reference>
<evidence type="ECO:0000256" key="5">
    <source>
        <dbReference type="ARBA" id="ARBA00022989"/>
    </source>
</evidence>
<feature type="transmembrane region" description="Helical" evidence="8">
    <location>
        <begin position="383"/>
        <end position="404"/>
    </location>
</feature>
<comment type="subcellular location">
    <subcellularLocation>
        <location evidence="1">Endomembrane system</location>
        <topology evidence="1">Multi-pass membrane protein</topology>
    </subcellularLocation>
</comment>
<evidence type="ECO:0000256" key="8">
    <source>
        <dbReference type="SAM" id="Phobius"/>
    </source>
</evidence>
<dbReference type="GO" id="GO:0046943">
    <property type="term" value="F:carboxylic acid transmembrane transporter activity"/>
    <property type="evidence" value="ECO:0007669"/>
    <property type="project" value="UniProtKB-ARBA"/>
</dbReference>
<dbReference type="GO" id="GO:0015174">
    <property type="term" value="F:basic amino acid transmembrane transporter activity"/>
    <property type="evidence" value="ECO:0007669"/>
    <property type="project" value="TreeGrafter"/>
</dbReference>
<feature type="transmembrane region" description="Helical" evidence="8">
    <location>
        <begin position="356"/>
        <end position="376"/>
    </location>
</feature>
<evidence type="ECO:0000259" key="9">
    <source>
        <dbReference type="PROSITE" id="PS50850"/>
    </source>
</evidence>
<gene>
    <name evidence="10" type="ORF">PEBR_01005</name>
</gene>
<dbReference type="FunFam" id="1.20.1720.10:FF:000013">
    <property type="entry name" value="Related to multidrug resistance proteins"/>
    <property type="match status" value="1"/>
</dbReference>
<dbReference type="GO" id="GO:0000329">
    <property type="term" value="C:fungal-type vacuole membrane"/>
    <property type="evidence" value="ECO:0007669"/>
    <property type="project" value="TreeGrafter"/>
</dbReference>
<keyword evidence="6 8" id="KW-0472">Membrane</keyword>
<feature type="transmembrane region" description="Helical" evidence="8">
    <location>
        <begin position="94"/>
        <end position="113"/>
    </location>
</feature>
<dbReference type="Gene3D" id="1.20.1720.10">
    <property type="entry name" value="Multidrug resistance protein D"/>
    <property type="match status" value="1"/>
</dbReference>
<feature type="transmembrane region" description="Helical" evidence="8">
    <location>
        <begin position="182"/>
        <end position="205"/>
    </location>
</feature>
<evidence type="ECO:0000256" key="4">
    <source>
        <dbReference type="ARBA" id="ARBA00022692"/>
    </source>
</evidence>
<dbReference type="InterPro" id="IPR020846">
    <property type="entry name" value="MFS_dom"/>
</dbReference>
<dbReference type="GO" id="GO:0012505">
    <property type="term" value="C:endomembrane system"/>
    <property type="evidence" value="ECO:0007669"/>
    <property type="project" value="UniProtKB-SubCell"/>
</dbReference>
<dbReference type="InterPro" id="IPR011701">
    <property type="entry name" value="MFS"/>
</dbReference>
<dbReference type="EMBL" id="LJBN01000015">
    <property type="protein sequence ID" value="OOQ91150.1"/>
    <property type="molecule type" value="Genomic_DNA"/>
</dbReference>
<feature type="transmembrane region" description="Helical" evidence="8">
    <location>
        <begin position="252"/>
        <end position="269"/>
    </location>
</feature>
<feature type="transmembrane region" description="Helical" evidence="8">
    <location>
        <begin position="454"/>
        <end position="476"/>
    </location>
</feature>
<evidence type="ECO:0000313" key="11">
    <source>
        <dbReference type="Proteomes" id="UP000190744"/>
    </source>
</evidence>
<accession>A0A1S9S0U9</accession>